<feature type="compositionally biased region" description="Polar residues" evidence="1">
    <location>
        <begin position="159"/>
        <end position="172"/>
    </location>
</feature>
<keyword evidence="3" id="KW-1185">Reference proteome</keyword>
<sequence length="172" mass="18935">MDHGDSNITRVSLKFLKEVIFSYINRAPSKWAKKGSIVISSSRTAVANVHSKDKQWRTWKNLCSAKASTEPCKDNPEGQSPSVRWFSSEGPAMVVELWSAMLSLCGGVRRLWRGLGAVATGGEISQCGLTCARAAGMFHSRQGDRASQTPFREDPLSPPSQTARLHPFRSQQ</sequence>
<protein>
    <submittedName>
        <fullName evidence="2">Uncharacterized protein</fullName>
    </submittedName>
</protein>
<accession>A0A9Q1ITK7</accession>
<feature type="region of interest" description="Disordered" evidence="1">
    <location>
        <begin position="142"/>
        <end position="172"/>
    </location>
</feature>
<reference evidence="2" key="1">
    <citation type="journal article" date="2023" name="Science">
        <title>Genome structures resolve the early diversification of teleost fishes.</title>
        <authorList>
            <person name="Parey E."/>
            <person name="Louis A."/>
            <person name="Montfort J."/>
            <person name="Bouchez O."/>
            <person name="Roques C."/>
            <person name="Iampietro C."/>
            <person name="Lluch J."/>
            <person name="Castinel A."/>
            <person name="Donnadieu C."/>
            <person name="Desvignes T."/>
            <person name="Floi Bucao C."/>
            <person name="Jouanno E."/>
            <person name="Wen M."/>
            <person name="Mejri S."/>
            <person name="Dirks R."/>
            <person name="Jansen H."/>
            <person name="Henkel C."/>
            <person name="Chen W.J."/>
            <person name="Zahm M."/>
            <person name="Cabau C."/>
            <person name="Klopp C."/>
            <person name="Thompson A.W."/>
            <person name="Robinson-Rechavi M."/>
            <person name="Braasch I."/>
            <person name="Lecointre G."/>
            <person name="Bobe J."/>
            <person name="Postlethwait J.H."/>
            <person name="Berthelot C."/>
            <person name="Roest Crollius H."/>
            <person name="Guiguen Y."/>
        </authorList>
    </citation>
    <scope>NUCLEOTIDE SEQUENCE</scope>
    <source>
        <strain evidence="2">WJC10195</strain>
    </source>
</reference>
<proteinExistence type="predicted"/>
<evidence type="ECO:0000313" key="2">
    <source>
        <dbReference type="EMBL" id="KAJ8352870.1"/>
    </source>
</evidence>
<dbReference type="EMBL" id="JAINUF010000008">
    <property type="protein sequence ID" value="KAJ8352870.1"/>
    <property type="molecule type" value="Genomic_DNA"/>
</dbReference>
<organism evidence="2 3">
    <name type="scientific">Synaphobranchus kaupii</name>
    <name type="common">Kaup's arrowtooth eel</name>
    <dbReference type="NCBI Taxonomy" id="118154"/>
    <lineage>
        <taxon>Eukaryota</taxon>
        <taxon>Metazoa</taxon>
        <taxon>Chordata</taxon>
        <taxon>Craniata</taxon>
        <taxon>Vertebrata</taxon>
        <taxon>Euteleostomi</taxon>
        <taxon>Actinopterygii</taxon>
        <taxon>Neopterygii</taxon>
        <taxon>Teleostei</taxon>
        <taxon>Anguilliformes</taxon>
        <taxon>Synaphobranchidae</taxon>
        <taxon>Synaphobranchus</taxon>
    </lineage>
</organism>
<comment type="caution">
    <text evidence="2">The sequence shown here is derived from an EMBL/GenBank/DDBJ whole genome shotgun (WGS) entry which is preliminary data.</text>
</comment>
<evidence type="ECO:0000256" key="1">
    <source>
        <dbReference type="SAM" id="MobiDB-lite"/>
    </source>
</evidence>
<name>A0A9Q1ITK7_SYNKA</name>
<evidence type="ECO:0000313" key="3">
    <source>
        <dbReference type="Proteomes" id="UP001152622"/>
    </source>
</evidence>
<dbReference type="AlphaFoldDB" id="A0A9Q1ITK7"/>
<dbReference type="Proteomes" id="UP001152622">
    <property type="component" value="Chromosome 8"/>
</dbReference>
<gene>
    <name evidence="2" type="ORF">SKAU_G00243460</name>
</gene>